<name>A0A317GEU2_LIMRT</name>
<comment type="caution">
    <text evidence="1">The sequence shown here is derived from an EMBL/GenBank/DDBJ whole genome shotgun (WGS) entry which is preliminary data.</text>
</comment>
<accession>A0A317GEU2</accession>
<evidence type="ECO:0000313" key="2">
    <source>
        <dbReference type="Proteomes" id="UP000245866"/>
    </source>
</evidence>
<organism evidence="1 2">
    <name type="scientific">Limosilactobacillus reuteri</name>
    <name type="common">Lactobacillus reuteri</name>
    <dbReference type="NCBI Taxonomy" id="1598"/>
    <lineage>
        <taxon>Bacteria</taxon>
        <taxon>Bacillati</taxon>
        <taxon>Bacillota</taxon>
        <taxon>Bacilli</taxon>
        <taxon>Lactobacillales</taxon>
        <taxon>Lactobacillaceae</taxon>
        <taxon>Limosilactobacillus</taxon>
    </lineage>
</organism>
<dbReference type="Proteomes" id="UP000245866">
    <property type="component" value="Unassembled WGS sequence"/>
</dbReference>
<proteinExistence type="predicted"/>
<protein>
    <submittedName>
        <fullName evidence="1">Uncharacterized protein</fullName>
    </submittedName>
</protein>
<reference evidence="1 2" key="1">
    <citation type="journal article" date="2018" name="Front. Microbiol.">
        <title>Comparative Genomics of the Herbivore Gut Symbiont Lactobacillus reuteri Reveals Genetic Diversity and Lifestyle Adaptation.</title>
        <authorList>
            <person name="Zhao J."/>
        </authorList>
    </citation>
    <scope>NUCLEOTIDE SEQUENCE [LARGE SCALE GENOMIC DNA]</scope>
    <source>
        <strain evidence="1 2">LR12</strain>
    </source>
</reference>
<gene>
    <name evidence="1" type="ORF">DKZ23_09880</name>
</gene>
<dbReference type="EMBL" id="QGHS01000194">
    <property type="protein sequence ID" value="PWT45259.1"/>
    <property type="molecule type" value="Genomic_DNA"/>
</dbReference>
<sequence length="121" mass="14149">MNEHNLIDQIKDLIFDTENIAWIGSADGKLAMSWEEFDCRFSQVNHDPEEATQELAIDLVIVMKDGTWYERNYQGDWQHKRVPHLAINYRPFTYVSEADSPNGSWPWSTLEELNDCEEVAQ</sequence>
<dbReference type="AlphaFoldDB" id="A0A317GEU2"/>
<evidence type="ECO:0000313" key="1">
    <source>
        <dbReference type="EMBL" id="PWT45259.1"/>
    </source>
</evidence>